<dbReference type="PANTHER" id="PTHR14226:SF29">
    <property type="entry name" value="NEUROPATHY TARGET ESTERASE SWS"/>
    <property type="match status" value="1"/>
</dbReference>
<dbReference type="Pfam" id="PF01734">
    <property type="entry name" value="Patatin"/>
    <property type="match status" value="1"/>
</dbReference>
<feature type="short sequence motif" description="DGA/G" evidence="4">
    <location>
        <begin position="150"/>
        <end position="152"/>
    </location>
</feature>
<evidence type="ECO:0000256" key="3">
    <source>
        <dbReference type="ARBA" id="ARBA00023098"/>
    </source>
</evidence>
<dbReference type="InterPro" id="IPR050301">
    <property type="entry name" value="NTE"/>
</dbReference>
<name>A0A1E5T089_9BACT</name>
<accession>A0A1E5T089</accession>
<dbReference type="EMBL" id="MDGQ01000005">
    <property type="protein sequence ID" value="OEK04790.1"/>
    <property type="molecule type" value="Genomic_DNA"/>
</dbReference>
<feature type="short sequence motif" description="GXSXG" evidence="4">
    <location>
        <begin position="36"/>
        <end position="40"/>
    </location>
</feature>
<feature type="domain" description="PNPLA" evidence="5">
    <location>
        <begin position="5"/>
        <end position="163"/>
    </location>
</feature>
<keyword evidence="3 4" id="KW-0443">Lipid metabolism</keyword>
<feature type="active site" description="Nucleophile" evidence="4">
    <location>
        <position position="38"/>
    </location>
</feature>
<sequence length="262" mass="28406">MKVGIALSGGGARGIAHLGVLKALEELGITVDYIAGTSAGSIVGAFYANGFAPAEIMKIVSKTNLFQIVWPAFSWKGIFSMSRSEDVFRRHFKKDDFSATKIPLKIVATNLNTGRPQVFESGELVKPMMASCCIPFVFDPIKIDGDLYVDGGIVNNLPVESIRSACDVVIGVNASPVLKEEKLGGTKKMIERISMVSLSANVAKSASMCDLLIEPKGLRAFGTFDIKMGQEIFDLGYEATHYIFENQKDEAVIQQLLSTEVK</sequence>
<dbReference type="InterPro" id="IPR002641">
    <property type="entry name" value="PNPLA_dom"/>
</dbReference>
<dbReference type="AlphaFoldDB" id="A0A1E5T089"/>
<dbReference type="GO" id="GO:0016042">
    <property type="term" value="P:lipid catabolic process"/>
    <property type="evidence" value="ECO:0007669"/>
    <property type="project" value="UniProtKB-UniRule"/>
</dbReference>
<gene>
    <name evidence="6" type="ORF">BFP71_15200</name>
</gene>
<evidence type="ECO:0000256" key="1">
    <source>
        <dbReference type="ARBA" id="ARBA00022801"/>
    </source>
</evidence>
<dbReference type="SUPFAM" id="SSF52151">
    <property type="entry name" value="FabD/lysophospholipase-like"/>
    <property type="match status" value="1"/>
</dbReference>
<evidence type="ECO:0000313" key="7">
    <source>
        <dbReference type="Proteomes" id="UP000095552"/>
    </source>
</evidence>
<feature type="active site" description="Proton acceptor" evidence="4">
    <location>
        <position position="150"/>
    </location>
</feature>
<dbReference type="InterPro" id="IPR016035">
    <property type="entry name" value="Acyl_Trfase/lysoPLipase"/>
</dbReference>
<dbReference type="GO" id="GO:0016787">
    <property type="term" value="F:hydrolase activity"/>
    <property type="evidence" value="ECO:0007669"/>
    <property type="project" value="UniProtKB-UniRule"/>
</dbReference>
<comment type="caution">
    <text evidence="6">The sequence shown here is derived from an EMBL/GenBank/DDBJ whole genome shotgun (WGS) entry which is preliminary data.</text>
</comment>
<evidence type="ECO:0000256" key="2">
    <source>
        <dbReference type="ARBA" id="ARBA00022963"/>
    </source>
</evidence>
<evidence type="ECO:0000313" key="6">
    <source>
        <dbReference type="EMBL" id="OEK04790.1"/>
    </source>
</evidence>
<keyword evidence="1 4" id="KW-0378">Hydrolase</keyword>
<dbReference type="PROSITE" id="PS51635">
    <property type="entry name" value="PNPLA"/>
    <property type="match status" value="1"/>
</dbReference>
<protein>
    <recommendedName>
        <fullName evidence="5">PNPLA domain-containing protein</fullName>
    </recommendedName>
</protein>
<keyword evidence="7" id="KW-1185">Reference proteome</keyword>
<dbReference type="STRING" id="1563681.BFP71_15200"/>
<reference evidence="6 7" key="1">
    <citation type="submission" date="2016-08" db="EMBL/GenBank/DDBJ databases">
        <title>Draft genome of Fabibacter sp. strain SK-8.</title>
        <authorList>
            <person name="Wong S.-K."/>
            <person name="Hamasaki K."/>
            <person name="Yoshizawa S."/>
        </authorList>
    </citation>
    <scope>NUCLEOTIDE SEQUENCE [LARGE SCALE GENOMIC DNA]</scope>
    <source>
        <strain evidence="6 7">SK-8</strain>
    </source>
</reference>
<evidence type="ECO:0000256" key="4">
    <source>
        <dbReference type="PROSITE-ProRule" id="PRU01161"/>
    </source>
</evidence>
<keyword evidence="2 4" id="KW-0442">Lipid degradation</keyword>
<dbReference type="CDD" id="cd07205">
    <property type="entry name" value="Pat_PNPLA6_PNPLA7_NTE1_like"/>
    <property type="match status" value="1"/>
</dbReference>
<dbReference type="OrthoDB" id="9770965at2"/>
<feature type="short sequence motif" description="GXGXXG" evidence="4">
    <location>
        <begin position="9"/>
        <end position="14"/>
    </location>
</feature>
<evidence type="ECO:0000259" key="5">
    <source>
        <dbReference type="PROSITE" id="PS51635"/>
    </source>
</evidence>
<organism evidence="6 7">
    <name type="scientific">Roseivirga misakiensis</name>
    <dbReference type="NCBI Taxonomy" id="1563681"/>
    <lineage>
        <taxon>Bacteria</taxon>
        <taxon>Pseudomonadati</taxon>
        <taxon>Bacteroidota</taxon>
        <taxon>Cytophagia</taxon>
        <taxon>Cytophagales</taxon>
        <taxon>Roseivirgaceae</taxon>
        <taxon>Roseivirga</taxon>
    </lineage>
</organism>
<proteinExistence type="predicted"/>
<dbReference type="Proteomes" id="UP000095552">
    <property type="component" value="Unassembled WGS sequence"/>
</dbReference>
<dbReference type="Gene3D" id="3.40.1090.10">
    <property type="entry name" value="Cytosolic phospholipase A2 catalytic domain"/>
    <property type="match status" value="1"/>
</dbReference>
<dbReference type="RefSeq" id="WP_069836295.1">
    <property type="nucleotide sequence ID" value="NZ_MDGQ01000005.1"/>
</dbReference>
<dbReference type="PANTHER" id="PTHR14226">
    <property type="entry name" value="NEUROPATHY TARGET ESTERASE/SWISS CHEESE D.MELANOGASTER"/>
    <property type="match status" value="1"/>
</dbReference>